<feature type="region of interest" description="Disordered" evidence="1">
    <location>
        <begin position="1"/>
        <end position="41"/>
    </location>
</feature>
<evidence type="ECO:0000313" key="2">
    <source>
        <dbReference type="EMBL" id="EHI51177.1"/>
    </source>
</evidence>
<dbReference type="EMBL" id="AGVO01000064">
    <property type="protein sequence ID" value="EHI51177.1"/>
    <property type="molecule type" value="Genomic_DNA"/>
</dbReference>
<protein>
    <submittedName>
        <fullName evidence="2">Uncharacterized protein</fullName>
    </submittedName>
</protein>
<gene>
    <name evidence="2" type="ORF">IYQ_17599</name>
</gene>
<comment type="caution">
    <text evidence="2">The sequence shown here is derived from an EMBL/GenBank/DDBJ whole genome shotgun (WGS) entry which is preliminary data.</text>
</comment>
<evidence type="ECO:0000313" key="3">
    <source>
        <dbReference type="Proteomes" id="UP000006428"/>
    </source>
</evidence>
<keyword evidence="3" id="KW-1185">Reference proteome</keyword>
<organism evidence="2 3">
    <name type="scientific">Aeromonas salmonicida subsp. salmonicida 01-B526</name>
    <dbReference type="NCBI Taxonomy" id="1076135"/>
    <lineage>
        <taxon>Bacteria</taxon>
        <taxon>Pseudomonadati</taxon>
        <taxon>Pseudomonadota</taxon>
        <taxon>Gammaproteobacteria</taxon>
        <taxon>Aeromonadales</taxon>
        <taxon>Aeromonadaceae</taxon>
        <taxon>Aeromonas</taxon>
    </lineage>
</organism>
<reference evidence="2 3" key="1">
    <citation type="journal article" date="2012" name="Front. Microbiol.">
        <title>Draft Genome Sequence of the Virulent Strain 01-B526 of the Fish Pathogen Aeromonas salmonicida.</title>
        <authorList>
            <person name="Charette S.J."/>
            <person name="Brochu F."/>
            <person name="Boyle B."/>
            <person name="Filion G."/>
            <person name="Tanaka K.H."/>
            <person name="Derome N."/>
        </authorList>
    </citation>
    <scope>NUCLEOTIDE SEQUENCE [LARGE SCALE GENOMIC DNA]</scope>
    <source>
        <strain evidence="2 3">01-B526</strain>
    </source>
</reference>
<proteinExistence type="predicted"/>
<dbReference type="Proteomes" id="UP000006428">
    <property type="component" value="Unassembled WGS sequence"/>
</dbReference>
<accession>A0ABP2MWY5</accession>
<evidence type="ECO:0000256" key="1">
    <source>
        <dbReference type="SAM" id="MobiDB-lite"/>
    </source>
</evidence>
<name>A0ABP2MWY5_AERSS</name>
<sequence length="41" mass="4356">MDSLNADPVADYTTGDGADGPLHPKRENGETGMVATWEHKA</sequence>